<dbReference type="GO" id="GO:0003700">
    <property type="term" value="F:DNA-binding transcription factor activity"/>
    <property type="evidence" value="ECO:0007669"/>
    <property type="project" value="InterPro"/>
</dbReference>
<evidence type="ECO:0000313" key="5">
    <source>
        <dbReference type="EMBL" id="ACU61266.1"/>
    </source>
</evidence>
<dbReference type="SUPFAM" id="SSF46689">
    <property type="entry name" value="Homeodomain-like"/>
    <property type="match status" value="1"/>
</dbReference>
<evidence type="ECO:0000256" key="2">
    <source>
        <dbReference type="ARBA" id="ARBA00023125"/>
    </source>
</evidence>
<reference evidence="6" key="1">
    <citation type="submission" date="2009-08" db="EMBL/GenBank/DDBJ databases">
        <title>The complete genome of Chitinophaga pinensis DSM 2588.</title>
        <authorList>
            <consortium name="US DOE Joint Genome Institute (JGI-PGF)"/>
            <person name="Lucas S."/>
            <person name="Copeland A."/>
            <person name="Lapidus A."/>
            <person name="Glavina del Rio T."/>
            <person name="Dalin E."/>
            <person name="Tice H."/>
            <person name="Bruce D."/>
            <person name="Goodwin L."/>
            <person name="Pitluck S."/>
            <person name="Kyrpides N."/>
            <person name="Mavromatis K."/>
            <person name="Ivanova N."/>
            <person name="Mikhailova N."/>
            <person name="Sims D."/>
            <person name="Meinche L."/>
            <person name="Brettin T."/>
            <person name="Detter J.C."/>
            <person name="Han C."/>
            <person name="Larimer F."/>
            <person name="Land M."/>
            <person name="Hauser L."/>
            <person name="Markowitz V."/>
            <person name="Cheng J.-F."/>
            <person name="Hugenholtz P."/>
            <person name="Woyke T."/>
            <person name="Wu D."/>
            <person name="Spring S."/>
            <person name="Klenk H.-P."/>
            <person name="Eisen J.A."/>
        </authorList>
    </citation>
    <scope>NUCLEOTIDE SEQUENCE [LARGE SCALE GENOMIC DNA]</scope>
    <source>
        <strain evidence="6">ATCC 43595 / DSM 2588 / LMG 13176 / NBRC 15968 / NCIMB 11800 / UQM 2034</strain>
    </source>
</reference>
<dbReference type="AlphaFoldDB" id="A0A979GVR6"/>
<evidence type="ECO:0000313" key="6">
    <source>
        <dbReference type="Proteomes" id="UP000002215"/>
    </source>
</evidence>
<proteinExistence type="predicted"/>
<dbReference type="SUPFAM" id="SSF51215">
    <property type="entry name" value="Regulatory protein AraC"/>
    <property type="match status" value="1"/>
</dbReference>
<keyword evidence="3" id="KW-0804">Transcription</keyword>
<dbReference type="Gene3D" id="1.10.10.60">
    <property type="entry name" value="Homeodomain-like"/>
    <property type="match status" value="1"/>
</dbReference>
<reference evidence="5 6" key="2">
    <citation type="journal article" date="2010" name="Stand. Genomic Sci.">
        <title>Complete genome sequence of Chitinophaga pinensis type strain (UQM 2034).</title>
        <authorList>
            <person name="Glavina Del Rio T."/>
            <person name="Abt B."/>
            <person name="Spring S."/>
            <person name="Lapidus A."/>
            <person name="Nolan M."/>
            <person name="Tice H."/>
            <person name="Copeland A."/>
            <person name="Cheng J.F."/>
            <person name="Chen F."/>
            <person name="Bruce D."/>
            <person name="Goodwin L."/>
            <person name="Pitluck S."/>
            <person name="Ivanova N."/>
            <person name="Mavromatis K."/>
            <person name="Mikhailova N."/>
            <person name="Pati A."/>
            <person name="Chen A."/>
            <person name="Palaniappan K."/>
            <person name="Land M."/>
            <person name="Hauser L."/>
            <person name="Chang Y.J."/>
            <person name="Jeffries C.D."/>
            <person name="Chain P."/>
            <person name="Saunders E."/>
            <person name="Detter J.C."/>
            <person name="Brettin T."/>
            <person name="Rohde M."/>
            <person name="Goker M."/>
            <person name="Bristow J."/>
            <person name="Eisen J.A."/>
            <person name="Markowitz V."/>
            <person name="Hugenholtz P."/>
            <person name="Kyrpides N.C."/>
            <person name="Klenk H.P."/>
            <person name="Lucas S."/>
        </authorList>
    </citation>
    <scope>NUCLEOTIDE SEQUENCE [LARGE SCALE GENOMIC DNA]</scope>
    <source>
        <strain evidence="6">ATCC 43595 / DSM 2588 / LMG 13176 / NBRC 15968 / NCIMB 11800 / UQM 2034</strain>
    </source>
</reference>
<evidence type="ECO:0000256" key="3">
    <source>
        <dbReference type="ARBA" id="ARBA00023163"/>
    </source>
</evidence>
<accession>A0A979GVR6</accession>
<keyword evidence="2" id="KW-0238">DNA-binding</keyword>
<dbReference type="InterPro" id="IPR009057">
    <property type="entry name" value="Homeodomain-like_sf"/>
</dbReference>
<dbReference type="Pfam" id="PF12833">
    <property type="entry name" value="HTH_18"/>
    <property type="match status" value="1"/>
</dbReference>
<keyword evidence="1" id="KW-0805">Transcription regulation</keyword>
<organism evidence="5 6">
    <name type="scientific">Chitinophaga pinensis (strain ATCC 43595 / DSM 2588 / LMG 13176 / NBRC 15968 / NCIMB 11800 / UQM 2034)</name>
    <dbReference type="NCBI Taxonomy" id="485918"/>
    <lineage>
        <taxon>Bacteria</taxon>
        <taxon>Pseudomonadati</taxon>
        <taxon>Bacteroidota</taxon>
        <taxon>Chitinophagia</taxon>
        <taxon>Chitinophagales</taxon>
        <taxon>Chitinophagaceae</taxon>
        <taxon>Chitinophaga</taxon>
    </lineage>
</organism>
<dbReference type="OrthoDB" id="629929at2"/>
<feature type="domain" description="HTH araC/xylS-type" evidence="4">
    <location>
        <begin position="220"/>
        <end position="301"/>
    </location>
</feature>
<sequence>MKSRSESLGQFYQHKFNAEDISTAPVYNSFNVFSIEDRILSGTSSPSFVRRDFYKIMLFRGENVFHFADKSVTVSGNTLLFFNPQVPYTYDALSTNTSGYFCVFREEFFNDAIKFPVRNNPLFMADAKPIYSLSAEHSKQVADLFIKMSEELNAEFDYKYDLIRSYVLELIFFALKLENSSQQDIRSNASFRIARVFKELLERQFPIASPSQRFTLRSPQKFADALSIHTNYLNRAVKKATGKTTTEHIFERLISEAKILLRHSDWSIAEISFALGFEDPAHFNHFFKKQTQVTPTAFRSV</sequence>
<name>A0A979GVR6_CHIPD</name>
<gene>
    <name evidence="5" type="ordered locus">Cpin_3804</name>
</gene>
<dbReference type="SMART" id="SM00342">
    <property type="entry name" value="HTH_ARAC"/>
    <property type="match status" value="1"/>
</dbReference>
<dbReference type="Proteomes" id="UP000002215">
    <property type="component" value="Chromosome"/>
</dbReference>
<dbReference type="PANTHER" id="PTHR43280">
    <property type="entry name" value="ARAC-FAMILY TRANSCRIPTIONAL REGULATOR"/>
    <property type="match status" value="1"/>
</dbReference>
<dbReference type="GO" id="GO:0043565">
    <property type="term" value="F:sequence-specific DNA binding"/>
    <property type="evidence" value="ECO:0007669"/>
    <property type="project" value="InterPro"/>
</dbReference>
<dbReference type="InterPro" id="IPR018060">
    <property type="entry name" value="HTH_AraC"/>
</dbReference>
<dbReference type="InterPro" id="IPR037923">
    <property type="entry name" value="HTH-like"/>
</dbReference>
<evidence type="ECO:0000259" key="4">
    <source>
        <dbReference type="PROSITE" id="PS01124"/>
    </source>
</evidence>
<dbReference type="EMBL" id="CP001699">
    <property type="protein sequence ID" value="ACU61266.1"/>
    <property type="molecule type" value="Genomic_DNA"/>
</dbReference>
<evidence type="ECO:0000256" key="1">
    <source>
        <dbReference type="ARBA" id="ARBA00023015"/>
    </source>
</evidence>
<protein>
    <submittedName>
        <fullName evidence="5">Transcriptional regulator, AraC family</fullName>
    </submittedName>
</protein>
<dbReference type="PROSITE" id="PS01124">
    <property type="entry name" value="HTH_ARAC_FAMILY_2"/>
    <property type="match status" value="1"/>
</dbReference>
<dbReference type="KEGG" id="cpi:Cpin_3804"/>
<dbReference type="PANTHER" id="PTHR43280:SF32">
    <property type="entry name" value="TRANSCRIPTIONAL REGULATORY PROTEIN"/>
    <property type="match status" value="1"/>
</dbReference>